<evidence type="ECO:0000313" key="11">
    <source>
        <dbReference type="Proteomes" id="UP001500831"/>
    </source>
</evidence>
<evidence type="ECO:0000256" key="4">
    <source>
        <dbReference type="ARBA" id="ARBA00022692"/>
    </source>
</evidence>
<keyword evidence="5 8" id="KW-1133">Transmembrane helix</keyword>
<dbReference type="Gene3D" id="3.60.110.10">
    <property type="entry name" value="Carbon-nitrogen hydrolase"/>
    <property type="match status" value="1"/>
</dbReference>
<comment type="similarity">
    <text evidence="8">Belongs to the CN hydrolase family. Apolipoprotein N-acyltransferase subfamily.</text>
</comment>
<sequence length="499" mass="53175">MLAVLVRWGLRLLASLVGACLALAFPAVNAWWWAWVGLVPLLLLLARAGSFREAAWRSWFAAGGFFVTLHHWVLPYLGVFSVAAAGVVGLVWVPFGLAAHGLLRRASPARVLVAMLVLPSVWVTAEALRSWKHLGGAWGLLGLSQWTAQPVLAVAALGGVWLLSFLLVAVNTGVAAALVPGAVLRTRLAGGGAAVALAAAAVGYGMLRPEPVVTGDMRVAGVQTGIVPGPEQRIAAHLRLTRELAGLDHDVIVWGQSSVGLDPAQRPDVDRRLRRAAAEAGSDLLVNVDARNPSGQVTKSTYQYTGEGIVATYAKQRLAPFGEYIPLRPLLGWIADYTGAPEQDRSAGDRLTTLDVSGTKVSPLISYESTFPDMRRGLARLGADITIVQGSLTTFHGSWAHSQQAGFEAVRAVESGRPAVLVELDGTSAAFDARGRMLAWVPPGYRGTFVVDVPLSREETPYVRLGDWVPVMSGAIVVTAVLFLLRGRRPGFLRGRRPG</sequence>
<protein>
    <recommendedName>
        <fullName evidence="8">Apolipoprotein N-acyltransferase</fullName>
        <shortName evidence="8">ALP N-acyltransferase</shortName>
        <ecNumber evidence="8">2.3.1.269</ecNumber>
    </recommendedName>
</protein>
<keyword evidence="4 8" id="KW-0812">Transmembrane</keyword>
<keyword evidence="11" id="KW-1185">Reference proteome</keyword>
<dbReference type="NCBIfam" id="TIGR00546">
    <property type="entry name" value="lnt"/>
    <property type="match status" value="1"/>
</dbReference>
<dbReference type="InterPro" id="IPR004563">
    <property type="entry name" value="Apolipo_AcylTrfase"/>
</dbReference>
<comment type="subcellular location">
    <subcellularLocation>
        <location evidence="1 8">Cell membrane</location>
        <topology evidence="1 8">Multi-pass membrane protein</topology>
    </subcellularLocation>
</comment>
<dbReference type="InterPro" id="IPR045378">
    <property type="entry name" value="LNT_N"/>
</dbReference>
<dbReference type="HAMAP" id="MF_01148">
    <property type="entry name" value="Lnt"/>
    <property type="match status" value="1"/>
</dbReference>
<comment type="function">
    <text evidence="8">Catalyzes the phospholipid dependent N-acylation of the N-terminal cysteine of apolipoprotein, the last step in lipoprotein maturation.</text>
</comment>
<gene>
    <name evidence="10" type="primary">lnt_2</name>
    <name evidence="8" type="synonym">lnt</name>
    <name evidence="10" type="ORF">GCM10010517_53470</name>
</gene>
<evidence type="ECO:0000256" key="5">
    <source>
        <dbReference type="ARBA" id="ARBA00022989"/>
    </source>
</evidence>
<evidence type="ECO:0000313" key="10">
    <source>
        <dbReference type="EMBL" id="GAA2889372.1"/>
    </source>
</evidence>
<dbReference type="Proteomes" id="UP001500831">
    <property type="component" value="Unassembled WGS sequence"/>
</dbReference>
<comment type="caution">
    <text evidence="8">Lacks conserved residue(s) required for the propagation of feature annotation.</text>
</comment>
<evidence type="ECO:0000256" key="7">
    <source>
        <dbReference type="ARBA" id="ARBA00023315"/>
    </source>
</evidence>
<name>A0ABN3W3J6_9ACTN</name>
<evidence type="ECO:0000256" key="3">
    <source>
        <dbReference type="ARBA" id="ARBA00022679"/>
    </source>
</evidence>
<evidence type="ECO:0000256" key="6">
    <source>
        <dbReference type="ARBA" id="ARBA00023136"/>
    </source>
</evidence>
<comment type="pathway">
    <text evidence="8">Protein modification; lipoprotein biosynthesis (N-acyl transfer).</text>
</comment>
<feature type="transmembrane region" description="Helical" evidence="8">
    <location>
        <begin position="151"/>
        <end position="176"/>
    </location>
</feature>
<comment type="caution">
    <text evidence="10">The sequence shown here is derived from an EMBL/GenBank/DDBJ whole genome shotgun (WGS) entry which is preliminary data.</text>
</comment>
<feature type="transmembrane region" description="Helical" evidence="8">
    <location>
        <begin position="468"/>
        <end position="487"/>
    </location>
</feature>
<feature type="transmembrane region" description="Helical" evidence="8">
    <location>
        <begin position="79"/>
        <end position="99"/>
    </location>
</feature>
<dbReference type="InterPro" id="IPR003010">
    <property type="entry name" value="C-N_Hydrolase"/>
</dbReference>
<feature type="domain" description="CN hydrolase" evidence="9">
    <location>
        <begin position="217"/>
        <end position="455"/>
    </location>
</feature>
<keyword evidence="3 8" id="KW-0808">Transferase</keyword>
<dbReference type="Pfam" id="PF20154">
    <property type="entry name" value="LNT_N"/>
    <property type="match status" value="1"/>
</dbReference>
<comment type="catalytic activity">
    <reaction evidence="8">
        <text>N-terminal S-1,2-diacyl-sn-glyceryl-L-cysteinyl-[lipoprotein] + a glycerophospholipid = N-acyl-S-1,2-diacyl-sn-glyceryl-L-cysteinyl-[lipoprotein] + a 2-acyl-sn-glycero-3-phospholipid + H(+)</text>
        <dbReference type="Rhea" id="RHEA:48228"/>
        <dbReference type="Rhea" id="RHEA-COMP:14681"/>
        <dbReference type="Rhea" id="RHEA-COMP:14684"/>
        <dbReference type="ChEBI" id="CHEBI:15378"/>
        <dbReference type="ChEBI" id="CHEBI:136912"/>
        <dbReference type="ChEBI" id="CHEBI:140656"/>
        <dbReference type="ChEBI" id="CHEBI:140657"/>
        <dbReference type="ChEBI" id="CHEBI:140660"/>
        <dbReference type="EC" id="2.3.1.269"/>
    </reaction>
</comment>
<dbReference type="InterPro" id="IPR036526">
    <property type="entry name" value="C-N_Hydrolase_sf"/>
</dbReference>
<keyword evidence="7 8" id="KW-0012">Acyltransferase</keyword>
<dbReference type="SUPFAM" id="SSF56317">
    <property type="entry name" value="Carbon-nitrogen hydrolase"/>
    <property type="match status" value="1"/>
</dbReference>
<dbReference type="PROSITE" id="PS50263">
    <property type="entry name" value="CN_HYDROLASE"/>
    <property type="match status" value="1"/>
</dbReference>
<evidence type="ECO:0000256" key="2">
    <source>
        <dbReference type="ARBA" id="ARBA00022475"/>
    </source>
</evidence>
<evidence type="ECO:0000259" key="9">
    <source>
        <dbReference type="PROSITE" id="PS50263"/>
    </source>
</evidence>
<dbReference type="RefSeq" id="WP_344977201.1">
    <property type="nucleotide sequence ID" value="NZ_BAAAVI010000044.1"/>
</dbReference>
<dbReference type="EMBL" id="BAAAVI010000044">
    <property type="protein sequence ID" value="GAA2889372.1"/>
    <property type="molecule type" value="Genomic_DNA"/>
</dbReference>
<feature type="transmembrane region" description="Helical" evidence="8">
    <location>
        <begin position="111"/>
        <end position="131"/>
    </location>
</feature>
<dbReference type="Pfam" id="PF00795">
    <property type="entry name" value="CN_hydrolase"/>
    <property type="match status" value="1"/>
</dbReference>
<dbReference type="EC" id="2.3.1.269" evidence="8"/>
<keyword evidence="2 8" id="KW-1003">Cell membrane</keyword>
<reference evidence="10 11" key="1">
    <citation type="journal article" date="2019" name="Int. J. Syst. Evol. Microbiol.">
        <title>The Global Catalogue of Microorganisms (GCM) 10K type strain sequencing project: providing services to taxonomists for standard genome sequencing and annotation.</title>
        <authorList>
            <consortium name="The Broad Institute Genomics Platform"/>
            <consortium name="The Broad Institute Genome Sequencing Center for Infectious Disease"/>
            <person name="Wu L."/>
            <person name="Ma J."/>
        </authorList>
    </citation>
    <scope>NUCLEOTIDE SEQUENCE [LARGE SCALE GENOMIC DNA]</scope>
    <source>
        <strain evidence="10 11">JCM 6242</strain>
    </source>
</reference>
<organism evidence="10 11">
    <name type="scientific">Streptosporangium fragile</name>
    <dbReference type="NCBI Taxonomy" id="46186"/>
    <lineage>
        <taxon>Bacteria</taxon>
        <taxon>Bacillati</taxon>
        <taxon>Actinomycetota</taxon>
        <taxon>Actinomycetes</taxon>
        <taxon>Streptosporangiales</taxon>
        <taxon>Streptosporangiaceae</taxon>
        <taxon>Streptosporangium</taxon>
    </lineage>
</organism>
<dbReference type="CDD" id="cd07571">
    <property type="entry name" value="ALP_N-acyl_transferase"/>
    <property type="match status" value="1"/>
</dbReference>
<feature type="transmembrane region" description="Helical" evidence="8">
    <location>
        <begin position="188"/>
        <end position="207"/>
    </location>
</feature>
<evidence type="ECO:0000256" key="8">
    <source>
        <dbReference type="HAMAP-Rule" id="MF_01148"/>
    </source>
</evidence>
<keyword evidence="6 8" id="KW-0472">Membrane</keyword>
<accession>A0ABN3W3J6</accession>
<dbReference type="PANTHER" id="PTHR38686:SF1">
    <property type="entry name" value="APOLIPOPROTEIN N-ACYLTRANSFERASE"/>
    <property type="match status" value="1"/>
</dbReference>
<proteinExistence type="inferred from homology"/>
<evidence type="ECO:0000256" key="1">
    <source>
        <dbReference type="ARBA" id="ARBA00004651"/>
    </source>
</evidence>
<dbReference type="PANTHER" id="PTHR38686">
    <property type="entry name" value="APOLIPOPROTEIN N-ACYLTRANSFERASE"/>
    <property type="match status" value="1"/>
</dbReference>